<dbReference type="VEuPathDB" id="FungiDB:MELLADRAFT_116417"/>
<feature type="transmembrane region" description="Helical" evidence="1">
    <location>
        <begin position="93"/>
        <end position="112"/>
    </location>
</feature>
<keyword evidence="1" id="KW-0812">Transmembrane</keyword>
<feature type="transmembrane region" description="Helical" evidence="1">
    <location>
        <begin position="59"/>
        <end position="81"/>
    </location>
</feature>
<accession>F4RKX4</accession>
<sequence length="362" mass="42809">MSFSFTRPQTTKEIINTSEFITSITPDSNTRFLNKIKSKLMISKLYNFFSSLNNLRTTFQISSLIVFDLFQMISFLVILILTKAQNCDQPLKIYLTMYLMKISLTLPIKVYFNFIEFKQSGINQDSNDSNDDDDHEFEYHFYLQLLYDFLKTISWVWFLMGNLLILNSTTCSKTSPLLYFSSLTSLIILGYFYLMEIFLILLTLNFFVPVTNFIIKSFNTIKRNKTIDRPDEVLINQTPIMIHLTQLEEFKWNHQMFQKERKEFDLELGLSEEDDQLWIPSILIQNQPHFALNDQFNQLSLQFPKLKSFLKLFKSLKIIWNQQSNFSSSTSYQFLNQDEKVSFQEIHSSYPIEKPPNSDPMI</sequence>
<dbReference type="AlphaFoldDB" id="F4RKX4"/>
<feature type="transmembrane region" description="Helical" evidence="1">
    <location>
        <begin position="145"/>
        <end position="165"/>
    </location>
</feature>
<keyword evidence="1" id="KW-0472">Membrane</keyword>
<reference evidence="3" key="1">
    <citation type="journal article" date="2011" name="Proc. Natl. Acad. Sci. U.S.A.">
        <title>Obligate biotrophy features unraveled by the genomic analysis of rust fungi.</title>
        <authorList>
            <person name="Duplessis S."/>
            <person name="Cuomo C.A."/>
            <person name="Lin Y.-C."/>
            <person name="Aerts A."/>
            <person name="Tisserant E."/>
            <person name="Veneault-Fourrey C."/>
            <person name="Joly D.L."/>
            <person name="Hacquard S."/>
            <person name="Amselem J."/>
            <person name="Cantarel B.L."/>
            <person name="Chiu R."/>
            <person name="Coutinho P.M."/>
            <person name="Feau N."/>
            <person name="Field M."/>
            <person name="Frey P."/>
            <person name="Gelhaye E."/>
            <person name="Goldberg J."/>
            <person name="Grabherr M.G."/>
            <person name="Kodira C.D."/>
            <person name="Kohler A."/>
            <person name="Kuees U."/>
            <person name="Lindquist E.A."/>
            <person name="Lucas S.M."/>
            <person name="Mago R."/>
            <person name="Mauceli E."/>
            <person name="Morin E."/>
            <person name="Murat C."/>
            <person name="Pangilinan J.L."/>
            <person name="Park R."/>
            <person name="Pearson M."/>
            <person name="Quesneville H."/>
            <person name="Rouhier N."/>
            <person name="Sakthikumar S."/>
            <person name="Salamov A.A."/>
            <person name="Schmutz J."/>
            <person name="Selles B."/>
            <person name="Shapiro H."/>
            <person name="Tanguay P."/>
            <person name="Tuskan G.A."/>
            <person name="Henrissat B."/>
            <person name="Van de Peer Y."/>
            <person name="Rouze P."/>
            <person name="Ellis J.G."/>
            <person name="Dodds P.N."/>
            <person name="Schein J.E."/>
            <person name="Zhong S."/>
            <person name="Hamelin R.C."/>
            <person name="Grigoriev I.V."/>
            <person name="Szabo L.J."/>
            <person name="Martin F."/>
        </authorList>
    </citation>
    <scope>NUCLEOTIDE SEQUENCE [LARGE SCALE GENOMIC DNA]</scope>
    <source>
        <strain evidence="3">98AG31 / pathotype 3-4-7</strain>
    </source>
</reference>
<evidence type="ECO:0000313" key="3">
    <source>
        <dbReference type="Proteomes" id="UP000001072"/>
    </source>
</evidence>
<feature type="transmembrane region" description="Helical" evidence="1">
    <location>
        <begin position="177"/>
        <end position="194"/>
    </location>
</feature>
<dbReference type="KEGG" id="mlr:MELLADRAFT_116417"/>
<organism evidence="3">
    <name type="scientific">Melampsora larici-populina (strain 98AG31 / pathotype 3-4-7)</name>
    <name type="common">Poplar leaf rust fungus</name>
    <dbReference type="NCBI Taxonomy" id="747676"/>
    <lineage>
        <taxon>Eukaryota</taxon>
        <taxon>Fungi</taxon>
        <taxon>Dikarya</taxon>
        <taxon>Basidiomycota</taxon>
        <taxon>Pucciniomycotina</taxon>
        <taxon>Pucciniomycetes</taxon>
        <taxon>Pucciniales</taxon>
        <taxon>Melampsoraceae</taxon>
        <taxon>Melampsora</taxon>
    </lineage>
</organism>
<evidence type="ECO:0000256" key="1">
    <source>
        <dbReference type="SAM" id="Phobius"/>
    </source>
</evidence>
<gene>
    <name evidence="2" type="ORF">MELLADRAFT_116417</name>
</gene>
<name>F4RKX4_MELLP</name>
<dbReference type="Proteomes" id="UP000001072">
    <property type="component" value="Unassembled WGS sequence"/>
</dbReference>
<dbReference type="STRING" id="747676.F4RKX4"/>
<dbReference type="OrthoDB" id="8062037at2759"/>
<dbReference type="EMBL" id="GL883106">
    <property type="protein sequence ID" value="EGG06961.1"/>
    <property type="molecule type" value="Genomic_DNA"/>
</dbReference>
<dbReference type="HOGENOM" id="CLU_765216_0_0_1"/>
<evidence type="ECO:0000313" key="2">
    <source>
        <dbReference type="EMBL" id="EGG06961.1"/>
    </source>
</evidence>
<keyword evidence="1" id="KW-1133">Transmembrane helix</keyword>
<dbReference type="eggNOG" id="KOG0800">
    <property type="taxonomic scope" value="Eukaryota"/>
</dbReference>
<proteinExistence type="predicted"/>
<keyword evidence="3" id="KW-1185">Reference proteome</keyword>
<dbReference type="GeneID" id="18925809"/>
<protein>
    <submittedName>
        <fullName evidence="2">Uncharacterized protein</fullName>
    </submittedName>
</protein>
<dbReference type="InParanoid" id="F4RKX4"/>
<dbReference type="RefSeq" id="XP_007409921.1">
    <property type="nucleotide sequence ID" value="XM_007409859.1"/>
</dbReference>